<reference evidence="1 2" key="1">
    <citation type="submission" date="2021-06" db="EMBL/GenBank/DDBJ databases">
        <title>Caerostris darwini draft genome.</title>
        <authorList>
            <person name="Kono N."/>
            <person name="Arakawa K."/>
        </authorList>
    </citation>
    <scope>NUCLEOTIDE SEQUENCE [LARGE SCALE GENOMIC DNA]</scope>
</reference>
<dbReference type="EMBL" id="BPLQ01014490">
    <property type="protein sequence ID" value="GIY80207.1"/>
    <property type="molecule type" value="Genomic_DNA"/>
</dbReference>
<evidence type="ECO:0000313" key="1">
    <source>
        <dbReference type="EMBL" id="GIY80207.1"/>
    </source>
</evidence>
<organism evidence="1 2">
    <name type="scientific">Caerostris darwini</name>
    <dbReference type="NCBI Taxonomy" id="1538125"/>
    <lineage>
        <taxon>Eukaryota</taxon>
        <taxon>Metazoa</taxon>
        <taxon>Ecdysozoa</taxon>
        <taxon>Arthropoda</taxon>
        <taxon>Chelicerata</taxon>
        <taxon>Arachnida</taxon>
        <taxon>Araneae</taxon>
        <taxon>Araneomorphae</taxon>
        <taxon>Entelegynae</taxon>
        <taxon>Araneoidea</taxon>
        <taxon>Araneidae</taxon>
        <taxon>Caerostris</taxon>
    </lineage>
</organism>
<keyword evidence="2" id="KW-1185">Reference proteome</keyword>
<evidence type="ECO:0000313" key="2">
    <source>
        <dbReference type="Proteomes" id="UP001054837"/>
    </source>
</evidence>
<sequence length="132" mass="14743">MSDIRKLQLLNKNLFRLNFSHKLKVVGMFHSFNSVPFLAISTLWRMTAEASLTAHQAEVAGKGWHYKFSGSPFIRRGFSGNDRTQGWKMSGIIKRSSETSIKRLCLKAPAALKEDKVGDSGNVSGLELSKSR</sequence>
<comment type="caution">
    <text evidence="1">The sequence shown here is derived from an EMBL/GenBank/DDBJ whole genome shotgun (WGS) entry which is preliminary data.</text>
</comment>
<protein>
    <submittedName>
        <fullName evidence="1">Uncharacterized protein</fullName>
    </submittedName>
</protein>
<proteinExistence type="predicted"/>
<accession>A0AAV4WC54</accession>
<dbReference type="AlphaFoldDB" id="A0AAV4WC54"/>
<gene>
    <name evidence="1" type="ORF">CDAR_18951</name>
</gene>
<name>A0AAV4WC54_9ARAC</name>
<dbReference type="Proteomes" id="UP001054837">
    <property type="component" value="Unassembled WGS sequence"/>
</dbReference>